<dbReference type="Proteomes" id="UP000821865">
    <property type="component" value="Chromosome 8"/>
</dbReference>
<dbReference type="EMBL" id="CM023477">
    <property type="protein sequence ID" value="KAH7936969.1"/>
    <property type="molecule type" value="Genomic_DNA"/>
</dbReference>
<gene>
    <name evidence="1" type="ORF">HPB49_006693</name>
</gene>
<evidence type="ECO:0000313" key="2">
    <source>
        <dbReference type="Proteomes" id="UP000821865"/>
    </source>
</evidence>
<comment type="caution">
    <text evidence="1">The sequence shown here is derived from an EMBL/GenBank/DDBJ whole genome shotgun (WGS) entry which is preliminary data.</text>
</comment>
<reference evidence="1" key="1">
    <citation type="submission" date="2020-05" db="EMBL/GenBank/DDBJ databases">
        <title>Large-scale comparative analyses of tick genomes elucidate their genetic diversity and vector capacities.</title>
        <authorList>
            <person name="Jia N."/>
            <person name="Wang J."/>
            <person name="Shi W."/>
            <person name="Du L."/>
            <person name="Sun Y."/>
            <person name="Zhan W."/>
            <person name="Jiang J."/>
            <person name="Wang Q."/>
            <person name="Zhang B."/>
            <person name="Ji P."/>
            <person name="Sakyi L.B."/>
            <person name="Cui X."/>
            <person name="Yuan T."/>
            <person name="Jiang B."/>
            <person name="Yang W."/>
            <person name="Lam T.T.-Y."/>
            <person name="Chang Q."/>
            <person name="Ding S."/>
            <person name="Wang X."/>
            <person name="Zhu J."/>
            <person name="Ruan X."/>
            <person name="Zhao L."/>
            <person name="Wei J."/>
            <person name="Que T."/>
            <person name="Du C."/>
            <person name="Cheng J."/>
            <person name="Dai P."/>
            <person name="Han X."/>
            <person name="Huang E."/>
            <person name="Gao Y."/>
            <person name="Liu J."/>
            <person name="Shao H."/>
            <person name="Ye R."/>
            <person name="Li L."/>
            <person name="Wei W."/>
            <person name="Wang X."/>
            <person name="Wang C."/>
            <person name="Yang T."/>
            <person name="Huo Q."/>
            <person name="Li W."/>
            <person name="Guo W."/>
            <person name="Chen H."/>
            <person name="Zhou L."/>
            <person name="Ni X."/>
            <person name="Tian J."/>
            <person name="Zhou Y."/>
            <person name="Sheng Y."/>
            <person name="Liu T."/>
            <person name="Pan Y."/>
            <person name="Xia L."/>
            <person name="Li J."/>
            <person name="Zhao F."/>
            <person name="Cao W."/>
        </authorList>
    </citation>
    <scope>NUCLEOTIDE SEQUENCE</scope>
    <source>
        <strain evidence="1">Dsil-2018</strain>
    </source>
</reference>
<accession>A0ACB8C7W9</accession>
<organism evidence="1 2">
    <name type="scientific">Dermacentor silvarum</name>
    <name type="common">Tick</name>
    <dbReference type="NCBI Taxonomy" id="543639"/>
    <lineage>
        <taxon>Eukaryota</taxon>
        <taxon>Metazoa</taxon>
        <taxon>Ecdysozoa</taxon>
        <taxon>Arthropoda</taxon>
        <taxon>Chelicerata</taxon>
        <taxon>Arachnida</taxon>
        <taxon>Acari</taxon>
        <taxon>Parasitiformes</taxon>
        <taxon>Ixodida</taxon>
        <taxon>Ixodoidea</taxon>
        <taxon>Ixodidae</taxon>
        <taxon>Rhipicephalinae</taxon>
        <taxon>Dermacentor</taxon>
    </lineage>
</organism>
<name>A0ACB8C7W9_DERSI</name>
<sequence>MCARGQTTNYVRDVQRPTQVRTTSVSQDVSYVAWIIPRPTKPVRPSSKNPTSSSNANGSDKCSSNIRKSISLPLGRPIAGGPDPGGGKRLGPDPDLGPARQ</sequence>
<evidence type="ECO:0000313" key="1">
    <source>
        <dbReference type="EMBL" id="KAH7936969.1"/>
    </source>
</evidence>
<proteinExistence type="predicted"/>
<protein>
    <submittedName>
        <fullName evidence="1">Uncharacterized protein</fullName>
    </submittedName>
</protein>
<keyword evidence="2" id="KW-1185">Reference proteome</keyword>